<evidence type="ECO:0000313" key="3">
    <source>
        <dbReference type="Proteomes" id="UP000183365"/>
    </source>
</evidence>
<dbReference type="GO" id="GO:0019901">
    <property type="term" value="F:protein kinase binding"/>
    <property type="evidence" value="ECO:0007669"/>
    <property type="project" value="InterPro"/>
</dbReference>
<proteinExistence type="predicted"/>
<reference evidence="3" key="1">
    <citation type="submission" date="2016-11" db="EMBL/GenBank/DDBJ databases">
        <authorList>
            <person name="Guldener U."/>
        </authorList>
    </citation>
    <scope>NUCLEOTIDE SEQUENCE [LARGE SCALE GENOMIC DNA]</scope>
</reference>
<gene>
    <name evidence="2" type="ORF">HGUI_00808</name>
</gene>
<dbReference type="GO" id="GO:0016538">
    <property type="term" value="F:cyclin-dependent protein serine/threonine kinase regulator activity"/>
    <property type="evidence" value="ECO:0007669"/>
    <property type="project" value="TreeGrafter"/>
</dbReference>
<evidence type="ECO:0000313" key="2">
    <source>
        <dbReference type="EMBL" id="SGZ38608.1"/>
    </source>
</evidence>
<dbReference type="AlphaFoldDB" id="A0A1L0AWX6"/>
<dbReference type="InterPro" id="IPR036915">
    <property type="entry name" value="Cyclin-like_sf"/>
</dbReference>
<dbReference type="SUPFAM" id="SSF47954">
    <property type="entry name" value="Cyclin-like"/>
    <property type="match status" value="1"/>
</dbReference>
<organism evidence="2 3">
    <name type="scientific">Hanseniaspora guilliermondii</name>
    <dbReference type="NCBI Taxonomy" id="56406"/>
    <lineage>
        <taxon>Eukaryota</taxon>
        <taxon>Fungi</taxon>
        <taxon>Dikarya</taxon>
        <taxon>Ascomycota</taxon>
        <taxon>Saccharomycotina</taxon>
        <taxon>Saccharomycetes</taxon>
        <taxon>Saccharomycodales</taxon>
        <taxon>Saccharomycodaceae</taxon>
        <taxon>Hanseniaspora</taxon>
    </lineage>
</organism>
<feature type="region of interest" description="Disordered" evidence="1">
    <location>
        <begin position="229"/>
        <end position="264"/>
    </location>
</feature>
<feature type="region of interest" description="Disordered" evidence="1">
    <location>
        <begin position="51"/>
        <end position="115"/>
    </location>
</feature>
<keyword evidence="3" id="KW-1185">Reference proteome</keyword>
<dbReference type="VEuPathDB" id="FungiDB:HGUI_00808"/>
<dbReference type="Pfam" id="PF08613">
    <property type="entry name" value="Cyclin"/>
    <property type="match status" value="1"/>
</dbReference>
<feature type="compositionally biased region" description="Acidic residues" evidence="1">
    <location>
        <begin position="94"/>
        <end position="104"/>
    </location>
</feature>
<dbReference type="Proteomes" id="UP000183365">
    <property type="component" value="Unassembled WGS sequence"/>
</dbReference>
<name>A0A1L0AWX6_9ASCO</name>
<accession>A0A1L0AWX6</accession>
<dbReference type="EMBL" id="FQNF01000010">
    <property type="protein sequence ID" value="SGZ38608.1"/>
    <property type="molecule type" value="Genomic_DNA"/>
</dbReference>
<feature type="compositionally biased region" description="Polar residues" evidence="1">
    <location>
        <begin position="105"/>
        <end position="115"/>
    </location>
</feature>
<evidence type="ECO:0000256" key="1">
    <source>
        <dbReference type="SAM" id="MobiDB-lite"/>
    </source>
</evidence>
<dbReference type="PANTHER" id="PTHR15615">
    <property type="match status" value="1"/>
</dbReference>
<dbReference type="InterPro" id="IPR013922">
    <property type="entry name" value="Cyclin_PHO80-like"/>
</dbReference>
<evidence type="ECO:0008006" key="4">
    <source>
        <dbReference type="Google" id="ProtNLM"/>
    </source>
</evidence>
<dbReference type="PANTHER" id="PTHR15615:SF94">
    <property type="entry name" value="PHO85 CYCLIN-6-RELATED"/>
    <property type="match status" value="1"/>
</dbReference>
<dbReference type="GO" id="GO:0000307">
    <property type="term" value="C:cyclin-dependent protein kinase holoenzyme complex"/>
    <property type="evidence" value="ECO:0007669"/>
    <property type="project" value="TreeGrafter"/>
</dbReference>
<dbReference type="Gene3D" id="1.10.472.10">
    <property type="entry name" value="Cyclin-like"/>
    <property type="match status" value="1"/>
</dbReference>
<feature type="compositionally biased region" description="Polar residues" evidence="1">
    <location>
        <begin position="242"/>
        <end position="260"/>
    </location>
</feature>
<dbReference type="OrthoDB" id="1060854at2759"/>
<dbReference type="GO" id="GO:0005634">
    <property type="term" value="C:nucleus"/>
    <property type="evidence" value="ECO:0007669"/>
    <property type="project" value="TreeGrafter"/>
</dbReference>
<dbReference type="CDD" id="cd20558">
    <property type="entry name" value="CYCLIN_ScPCL7-like"/>
    <property type="match status" value="1"/>
</dbReference>
<sequence>MDKPLKESSTPVLVNNLVIKTKRLDSSSSTRSFGSPIDTFLETQRRFIKNQNVNTNNNDNIHDDSYSDEDVSEERNSHNQTAIEPRVSISESCIESDSDSEDFEQSNTSLANNGYNTHSPMSMIIDTKSHSNLHLITEANPSSQRNSVYKSTFSTSNSSLETVDENKHADELDDVIEDNEHDAEGAYPSAGNYLSGIKGAGSTVARTSSISQKTRPTIENIEQAIVSRASSLHKHKSRSRSFNSGLVQKQRRSSSSNLINDENYKSDVEESGNLLRKINSLTRKSIDHPEKKSHLRNQVYPLKTSNDGISELPSYQEPNHMNWRTDKDGVPLLLEELQTTAFLSQFSVKFHEYMEMESIPNLERNHELQVIKEREFDKDEYTKFMEYPTNELLEMMSRLLTKVVHTNDNLATEKNNYKSSLSINAHADPTLLFRGQNIPSLPINKYLQRAHHYCATSNDVYLSLLVYFDRLSQPDKTSSSDQTSMPKLILDSYNIHRLIITAFTVATKFSQDIYFTNKRYAKVGGISDNELNKLELVFLDLMNWERLSCTGPELLQYWNLLNNFWERESSS</sequence>
<protein>
    <recommendedName>
        <fullName evidence="4">PHO85 cyclin-7</fullName>
    </recommendedName>
</protein>